<keyword evidence="3" id="KW-1185">Reference proteome</keyword>
<proteinExistence type="predicted"/>
<keyword evidence="1 2" id="KW-0812">Transmembrane</keyword>
<dbReference type="AlphaFoldDB" id="Q22T33"/>
<evidence type="ECO:0000313" key="2">
    <source>
        <dbReference type="EMBL" id="EAR88605.2"/>
    </source>
</evidence>
<evidence type="ECO:0000256" key="1">
    <source>
        <dbReference type="SAM" id="Phobius"/>
    </source>
</evidence>
<dbReference type="KEGG" id="tet:TTHERM_00185790"/>
<protein>
    <submittedName>
        <fullName evidence="2">Transmembrane protein, putative</fullName>
    </submittedName>
</protein>
<sequence length="333" mass="40265">MAILNPPWINIDIFIDKTQSICYEISNWHLFYKLMQISTITFSLTLNLVSDLNNFSSMVFLLLGIILTFNYIKQISRHLSRKNITNFDRQELKQYYQLSFRNREGDVIENQLCYSWMQETKLLSNNLNQSQLIGSQIEYLFHTFFKPGTLEENQNMFKSNQSLFLCMENKMKLQYFSADRLFAFALFCIYKFIRFSNETSLSQLPDINKPDQVNAYFEKFQVFQNKIFGNQNIKEITLQSQIDFSKSIFIYKFFERILELPLVKIVIFFDHQKYLYNHSINRYRDFLQQFVTQIVFKRIDSEFNFNYKILLYDFYEDYFLQSKLNNQVKQSRI</sequence>
<dbReference type="Proteomes" id="UP000009168">
    <property type="component" value="Unassembled WGS sequence"/>
</dbReference>
<accession>Q22T33</accession>
<keyword evidence="1" id="KW-1133">Transmembrane helix</keyword>
<dbReference type="EMBL" id="GG662840">
    <property type="protein sequence ID" value="EAR88605.2"/>
    <property type="molecule type" value="Genomic_DNA"/>
</dbReference>
<organism evidence="2 3">
    <name type="scientific">Tetrahymena thermophila (strain SB210)</name>
    <dbReference type="NCBI Taxonomy" id="312017"/>
    <lineage>
        <taxon>Eukaryota</taxon>
        <taxon>Sar</taxon>
        <taxon>Alveolata</taxon>
        <taxon>Ciliophora</taxon>
        <taxon>Intramacronucleata</taxon>
        <taxon>Oligohymenophorea</taxon>
        <taxon>Hymenostomatida</taxon>
        <taxon>Tetrahymenina</taxon>
        <taxon>Tetrahymenidae</taxon>
        <taxon>Tetrahymena</taxon>
    </lineage>
</organism>
<name>Q22T33_TETTS</name>
<dbReference type="RefSeq" id="XP_001008850.2">
    <property type="nucleotide sequence ID" value="XM_001008850.2"/>
</dbReference>
<keyword evidence="1" id="KW-0472">Membrane</keyword>
<dbReference type="InParanoid" id="Q22T33"/>
<evidence type="ECO:0000313" key="3">
    <source>
        <dbReference type="Proteomes" id="UP000009168"/>
    </source>
</evidence>
<feature type="transmembrane region" description="Helical" evidence="1">
    <location>
        <begin position="55"/>
        <end position="72"/>
    </location>
</feature>
<reference evidence="3" key="1">
    <citation type="journal article" date="2006" name="PLoS Biol.">
        <title>Macronuclear genome sequence of the ciliate Tetrahymena thermophila, a model eukaryote.</title>
        <authorList>
            <person name="Eisen J.A."/>
            <person name="Coyne R.S."/>
            <person name="Wu M."/>
            <person name="Wu D."/>
            <person name="Thiagarajan M."/>
            <person name="Wortman J.R."/>
            <person name="Badger J.H."/>
            <person name="Ren Q."/>
            <person name="Amedeo P."/>
            <person name="Jones K.M."/>
            <person name="Tallon L.J."/>
            <person name="Delcher A.L."/>
            <person name="Salzberg S.L."/>
            <person name="Silva J.C."/>
            <person name="Haas B.J."/>
            <person name="Majoros W.H."/>
            <person name="Farzad M."/>
            <person name="Carlton J.M."/>
            <person name="Smith R.K. Jr."/>
            <person name="Garg J."/>
            <person name="Pearlman R.E."/>
            <person name="Karrer K.M."/>
            <person name="Sun L."/>
            <person name="Manning G."/>
            <person name="Elde N.C."/>
            <person name="Turkewitz A.P."/>
            <person name="Asai D.J."/>
            <person name="Wilkes D.E."/>
            <person name="Wang Y."/>
            <person name="Cai H."/>
            <person name="Collins K."/>
            <person name="Stewart B.A."/>
            <person name="Lee S.R."/>
            <person name="Wilamowska K."/>
            <person name="Weinberg Z."/>
            <person name="Ruzzo W.L."/>
            <person name="Wloga D."/>
            <person name="Gaertig J."/>
            <person name="Frankel J."/>
            <person name="Tsao C.-C."/>
            <person name="Gorovsky M.A."/>
            <person name="Keeling P.J."/>
            <person name="Waller R.F."/>
            <person name="Patron N.J."/>
            <person name="Cherry J.M."/>
            <person name="Stover N.A."/>
            <person name="Krieger C.J."/>
            <person name="del Toro C."/>
            <person name="Ryder H.F."/>
            <person name="Williamson S.C."/>
            <person name="Barbeau R.A."/>
            <person name="Hamilton E.P."/>
            <person name="Orias E."/>
        </authorList>
    </citation>
    <scope>NUCLEOTIDE SEQUENCE [LARGE SCALE GENOMIC DNA]</scope>
    <source>
        <strain evidence="3">SB210</strain>
    </source>
</reference>
<dbReference type="HOGENOM" id="CLU_1735147_0_0_1"/>
<dbReference type="GeneID" id="7844319"/>
<gene>
    <name evidence="2" type="ORF">TTHERM_00185790</name>
</gene>